<evidence type="ECO:0000256" key="2">
    <source>
        <dbReference type="ARBA" id="ARBA00035108"/>
    </source>
</evidence>
<dbReference type="GO" id="GO:0031411">
    <property type="term" value="C:gas vesicle"/>
    <property type="evidence" value="ECO:0007669"/>
    <property type="project" value="UniProtKB-SubCell"/>
</dbReference>
<feature type="region of interest" description="Disordered" evidence="4">
    <location>
        <begin position="163"/>
        <end position="199"/>
    </location>
</feature>
<dbReference type="EMBL" id="CP031320">
    <property type="protein sequence ID" value="AXK34066.1"/>
    <property type="molecule type" value="Genomic_DNA"/>
</dbReference>
<comment type="subcellular location">
    <subcellularLocation>
        <location evidence="2">Gas vesicle</location>
    </subcellularLocation>
</comment>
<evidence type="ECO:0000313" key="5">
    <source>
        <dbReference type="EMBL" id="AXK34066.1"/>
    </source>
</evidence>
<proteinExistence type="inferred from homology"/>
<feature type="region of interest" description="Disordered" evidence="4">
    <location>
        <begin position="298"/>
        <end position="323"/>
    </location>
</feature>
<sequence>MSSHEQTQTQAAAPAPAPVPTPTREQAPDQGRLSYAYAVGRALPELEIALGPVTGMGGAPLRTVDADGLAAVVCGVPEAEYGEDALRARLEDLGELEELARAHHSVVDALARQTTVLPLRLATVYLDDARVAAMLRGAGPELRDRLNRLDGRVEWGVKVYADPEADSSSSADHSHPETPDGGARTDGTDGTDRAERPGRAYLRQRREQLNSRDDAFRAAREGVRRALAAAAAHAEDRVTHRPQQGELAGDAGQNVANEAFLVSLDRSEAFRAAVEEADAGLRGVRIEVTGPWAPYSFATPVRAPAGPSPSPGAGTEEEAGRAG</sequence>
<dbReference type="KEGG" id="sarm:DVA86_16760"/>
<dbReference type="InterPro" id="IPR009430">
    <property type="entry name" value="GvpL/GvpF"/>
</dbReference>
<organism evidence="5 6">
    <name type="scientific">Streptomyces armeniacus</name>
    <dbReference type="NCBI Taxonomy" id="83291"/>
    <lineage>
        <taxon>Bacteria</taxon>
        <taxon>Bacillati</taxon>
        <taxon>Actinomycetota</taxon>
        <taxon>Actinomycetes</taxon>
        <taxon>Kitasatosporales</taxon>
        <taxon>Streptomycetaceae</taxon>
        <taxon>Streptomyces</taxon>
    </lineage>
</organism>
<accession>A0A345XR00</accession>
<comment type="similarity">
    <text evidence="3">Belongs to the gas vesicle GvpF/GvpL family.</text>
</comment>
<reference evidence="5 6" key="1">
    <citation type="submission" date="2018-07" db="EMBL/GenBank/DDBJ databases">
        <title>Draft genome of the type strain Streptomyces armeniacus ATCC 15676.</title>
        <authorList>
            <person name="Labana P."/>
            <person name="Gosse J.T."/>
            <person name="Boddy C.N."/>
        </authorList>
    </citation>
    <scope>NUCLEOTIDE SEQUENCE [LARGE SCALE GENOMIC DNA]</scope>
    <source>
        <strain evidence="5 6">ATCC 15676</strain>
    </source>
</reference>
<feature type="compositionally biased region" description="Basic and acidic residues" evidence="4">
    <location>
        <begin position="186"/>
        <end position="199"/>
    </location>
</feature>
<dbReference type="Pfam" id="PF06386">
    <property type="entry name" value="GvpL_GvpF"/>
    <property type="match status" value="1"/>
</dbReference>
<evidence type="ECO:0000313" key="6">
    <source>
        <dbReference type="Proteomes" id="UP000254425"/>
    </source>
</evidence>
<name>A0A345XR00_9ACTN</name>
<protein>
    <recommendedName>
        <fullName evidence="7">Gas vesicle protein</fullName>
    </recommendedName>
</protein>
<dbReference type="PANTHER" id="PTHR36852">
    <property type="entry name" value="PROTEIN GVPL 2"/>
    <property type="match status" value="1"/>
</dbReference>
<evidence type="ECO:0000256" key="4">
    <source>
        <dbReference type="SAM" id="MobiDB-lite"/>
    </source>
</evidence>
<dbReference type="AlphaFoldDB" id="A0A345XR00"/>
<dbReference type="GO" id="GO:0031412">
    <property type="term" value="P:gas vesicle organization"/>
    <property type="evidence" value="ECO:0007669"/>
    <property type="project" value="InterPro"/>
</dbReference>
<dbReference type="Proteomes" id="UP000254425">
    <property type="component" value="Chromosome"/>
</dbReference>
<feature type="region of interest" description="Disordered" evidence="4">
    <location>
        <begin position="1"/>
        <end position="31"/>
    </location>
</feature>
<keyword evidence="6" id="KW-1185">Reference proteome</keyword>
<feature type="compositionally biased region" description="Low complexity" evidence="4">
    <location>
        <begin position="1"/>
        <end position="14"/>
    </location>
</feature>
<dbReference type="PANTHER" id="PTHR36852:SF1">
    <property type="entry name" value="PROTEIN GVPL 2"/>
    <property type="match status" value="1"/>
</dbReference>
<evidence type="ECO:0000256" key="3">
    <source>
        <dbReference type="ARBA" id="ARBA00035643"/>
    </source>
</evidence>
<gene>
    <name evidence="5" type="ORF">DVA86_16760</name>
</gene>
<evidence type="ECO:0008006" key="7">
    <source>
        <dbReference type="Google" id="ProtNLM"/>
    </source>
</evidence>
<keyword evidence="1" id="KW-0304">Gas vesicle</keyword>
<dbReference type="RefSeq" id="WP_208879295.1">
    <property type="nucleotide sequence ID" value="NZ_CP031320.1"/>
</dbReference>
<evidence type="ECO:0000256" key="1">
    <source>
        <dbReference type="ARBA" id="ARBA00022987"/>
    </source>
</evidence>